<dbReference type="PANTHER" id="PTHR47495">
    <property type="entry name" value="ALDEHYDE DEHYDROGENASE"/>
    <property type="match status" value="1"/>
</dbReference>
<dbReference type="PIRSF" id="PIRSF036389">
    <property type="entry name" value="IOR_B"/>
    <property type="match status" value="1"/>
</dbReference>
<name>A0A8J3NR60_9ACTN</name>
<dbReference type="PANTHER" id="PTHR47495:SF2">
    <property type="entry name" value="ALDEHYDE DEHYDROGENASE"/>
    <property type="match status" value="1"/>
</dbReference>
<dbReference type="Pfam" id="PF20256">
    <property type="entry name" value="MoCoBD_2"/>
    <property type="match status" value="2"/>
</dbReference>
<dbReference type="InterPro" id="IPR037165">
    <property type="entry name" value="AldOxase/xan_DH_Mopterin-bd_sf"/>
</dbReference>
<evidence type="ECO:0000313" key="3">
    <source>
        <dbReference type="Proteomes" id="UP000619293"/>
    </source>
</evidence>
<dbReference type="InterPro" id="IPR008274">
    <property type="entry name" value="AldOxase/xan_DH_MoCoBD1"/>
</dbReference>
<sequence>MARRRLLIGAGATFGSLLVGVPIALEYGRPSLVQWMLERGTGPTEIPESSLVWFELTRDGITLHVPKIEMGQGIHTALAQVAAEELRVRPDQLRVVQADTARGFPAATLFTFGSTSVASLYTPIREAAAAVRSMLELAAAGQLGVQAQQLTAADGMFQVAGSERRLAYSEVIAAHQGPWQEPAERPVLRPAGEFTSIGRSVPRVDFRAKVLGEAVYGYDARLPDMGYGAFAVPPRFGARLESAEAGDAAGMPGVRQVVVDVAAGFAGVVADTRTRAWAAARALKVSWSEGTRVDTAALEQQVTAGDGVVLRRDGSIRSALSQGRIVAAEYRTPMAAHAHLEPLAALARVEPGPAGKVEVWVPTQSPESVLEDLHAALGEDRPVVVHVTQLGGSFGRKGGQHLAVEAARLSAATGRPVHVGWTRDTDLRQAFYRPPTHTSMHGSIGPDGMIRGVEQHSAAGDIIWAVAGLPEPVRSLLGFDPGGLLGLFLPYDLPAYRLVNRREQLPVPTGPWRGLGLLPNTFALESFFDELAEAAGSDPLTYRLAHLRKSGEQGERLRTVLRTAAQMAGWGESLPPGRGRGIACSGDVGTVVAVVAEVDLSGGRLRVTGIDAAVDCGLVVNPAGAKLQAQGSIVMGLSSALRESLQIRDGQVVSDNFDSYPILDMADTPPVRVTFTGGGDVPHGMGEPVVGPVPAAVANAVHAAGGPRLRSLPLRL</sequence>
<comment type="caution">
    <text evidence="2">The sequence shown here is derived from an EMBL/GenBank/DDBJ whole genome shotgun (WGS) entry which is preliminary data.</text>
</comment>
<dbReference type="EMBL" id="BONG01000005">
    <property type="protein sequence ID" value="GIF87785.1"/>
    <property type="molecule type" value="Genomic_DNA"/>
</dbReference>
<dbReference type="SUPFAM" id="SSF56003">
    <property type="entry name" value="Molybdenum cofactor-binding domain"/>
    <property type="match status" value="2"/>
</dbReference>
<accession>A0A8J3NR60</accession>
<dbReference type="AlphaFoldDB" id="A0A8J3NR60"/>
<evidence type="ECO:0000313" key="2">
    <source>
        <dbReference type="EMBL" id="GIF87785.1"/>
    </source>
</evidence>
<proteinExistence type="predicted"/>
<dbReference type="InterPro" id="IPR000674">
    <property type="entry name" value="Ald_Oxase/Xan_DH_a/b"/>
</dbReference>
<evidence type="ECO:0000259" key="1">
    <source>
        <dbReference type="SMART" id="SM01008"/>
    </source>
</evidence>
<dbReference type="GO" id="GO:0016491">
    <property type="term" value="F:oxidoreductase activity"/>
    <property type="evidence" value="ECO:0007669"/>
    <property type="project" value="InterPro"/>
</dbReference>
<gene>
    <name evidence="2" type="ORF">Cch02nite_12290</name>
</gene>
<keyword evidence="3" id="KW-1185">Reference proteome</keyword>
<dbReference type="SMART" id="SM01008">
    <property type="entry name" value="Ald_Xan_dh_C"/>
    <property type="match status" value="1"/>
</dbReference>
<reference evidence="2 3" key="1">
    <citation type="submission" date="2021-01" db="EMBL/GenBank/DDBJ databases">
        <title>Whole genome shotgun sequence of Catellatospora chokoriensis NBRC 107358.</title>
        <authorList>
            <person name="Komaki H."/>
            <person name="Tamura T."/>
        </authorList>
    </citation>
    <scope>NUCLEOTIDE SEQUENCE [LARGE SCALE GENOMIC DNA]</scope>
    <source>
        <strain evidence="2 3">NBRC 107358</strain>
    </source>
</reference>
<dbReference type="Gene3D" id="3.30.365.10">
    <property type="entry name" value="Aldehyde oxidase/xanthine dehydrogenase, molybdopterin binding domain"/>
    <property type="match status" value="4"/>
</dbReference>
<organism evidence="2 3">
    <name type="scientific">Catellatospora chokoriensis</name>
    <dbReference type="NCBI Taxonomy" id="310353"/>
    <lineage>
        <taxon>Bacteria</taxon>
        <taxon>Bacillati</taxon>
        <taxon>Actinomycetota</taxon>
        <taxon>Actinomycetes</taxon>
        <taxon>Micromonosporales</taxon>
        <taxon>Micromonosporaceae</taxon>
        <taxon>Catellatospora</taxon>
    </lineage>
</organism>
<dbReference type="Pfam" id="PF02738">
    <property type="entry name" value="MoCoBD_1"/>
    <property type="match status" value="1"/>
</dbReference>
<dbReference type="Gene3D" id="3.90.1170.50">
    <property type="entry name" value="Aldehyde oxidase/xanthine dehydrogenase, a/b hammerhead"/>
    <property type="match status" value="1"/>
</dbReference>
<dbReference type="Proteomes" id="UP000619293">
    <property type="component" value="Unassembled WGS sequence"/>
</dbReference>
<dbReference type="InterPro" id="IPR052516">
    <property type="entry name" value="N-heterocyclic_Hydroxylase"/>
</dbReference>
<dbReference type="InterPro" id="IPR046867">
    <property type="entry name" value="AldOxase/xan_DH_MoCoBD2"/>
</dbReference>
<dbReference type="InterPro" id="IPR012368">
    <property type="entry name" value="OxRdtase_Mopterin-bd_su_IorB"/>
</dbReference>
<protein>
    <submittedName>
        <fullName evidence="2">Aldehyde oxidase</fullName>
    </submittedName>
</protein>
<feature type="domain" description="Aldehyde oxidase/xanthine dehydrogenase a/b hammerhead" evidence="1">
    <location>
        <begin position="211"/>
        <end position="291"/>
    </location>
</feature>